<evidence type="ECO:0000256" key="8">
    <source>
        <dbReference type="ARBA" id="ARBA00022679"/>
    </source>
</evidence>
<evidence type="ECO:0000256" key="17">
    <source>
        <dbReference type="ARBA" id="ARBA00023211"/>
    </source>
</evidence>
<evidence type="ECO:0000256" key="9">
    <source>
        <dbReference type="ARBA" id="ARBA00022692"/>
    </source>
</evidence>
<keyword evidence="15 25" id="KW-1015">Disulfide bond</keyword>
<evidence type="ECO:0000256" key="18">
    <source>
        <dbReference type="ARBA" id="ARBA00029663"/>
    </source>
</evidence>
<protein>
    <recommendedName>
        <fullName evidence="6">Alpha-1,6-mannosyl-glycoprotein 2-beta-N-acetylglucosaminyltransferase</fullName>
        <ecNumber evidence="5">2.4.1.143</ecNumber>
    </recommendedName>
    <alternativeName>
        <fullName evidence="21">Beta-1,2-N-acetylglucosaminyltransferase II</fullName>
    </alternativeName>
    <alternativeName>
        <fullName evidence="20">GlcNAc-T II</fullName>
    </alternativeName>
    <alternativeName>
        <fullName evidence="19">Mannoside acetylglucosaminyltransferase 2</fullName>
    </alternativeName>
    <alternativeName>
        <fullName evidence="18">N-glycosyl-oligosaccharide-glycoprotein N-acetylglucosaminyltransferase II</fullName>
    </alternativeName>
</protein>
<dbReference type="GO" id="GO:0009312">
    <property type="term" value="P:oligosaccharide biosynthetic process"/>
    <property type="evidence" value="ECO:0007669"/>
    <property type="project" value="InterPro"/>
</dbReference>
<feature type="disulfide bond" evidence="25">
    <location>
        <begin position="242"/>
        <end position="256"/>
    </location>
</feature>
<sequence length="495" mass="57058">MFRTLKRLLPGRGMLAFRYRGTIIRTSAFKLLFLAVLTISMVMFMRLQGLFLAMPVQNEDKQFGSVLPKQHPKHRINYIPLPTDLLSSPRTSEFTTNNFLAARTSKKHVALPTPNLILPSLGDKKGTEPPIDIEKVRKIIQNINSQERIQNFEKFPSPLNENSMIIIIQVHNRPDYFSHLLRSLSAVSGIQDGLLVISHDFYSDFINSLVDAINFCKVLQIFFPYSMQLYPHEFPGTDPKDCPRDATRTRAKEIGCNNADHPDKYGHYREAKFTMTKHHWWWKANMVFDGLNITKNYNGPVVFLEEDHYASPDFYHVLKKLYETKLKDSNCDGGCDILTLGTYTLTPNYKTAGENVVELQKWRSVRHNMGMAFDRNTWESIKDCKQLFCAYDDYNWDWTLMRISQTCLRKPLKALVMKTPRVFHIGECGIHHKKKECNPDQTVSKFNSIIQDNADSFFPASLKVEHKFGEVSSSQPNGGWGDTRDHDLCLSFVKT</sequence>
<keyword evidence="9" id="KW-0812">Transmembrane</keyword>
<comment type="subcellular location">
    <subcellularLocation>
        <location evidence="2">Golgi apparatus membrane</location>
        <topology evidence="2">Single-pass type II membrane protein</topology>
    </subcellularLocation>
</comment>
<dbReference type="PANTHER" id="PTHR12871">
    <property type="entry name" value="BETA-1,2-N-ACETYLGLUCOSAMINYLTRANSFERASE II"/>
    <property type="match status" value="1"/>
</dbReference>
<dbReference type="Pfam" id="PF05060">
    <property type="entry name" value="MGAT2"/>
    <property type="match status" value="1"/>
</dbReference>
<dbReference type="GeneID" id="116297215"/>
<evidence type="ECO:0000256" key="3">
    <source>
        <dbReference type="ARBA" id="ARBA00004922"/>
    </source>
</evidence>
<evidence type="ECO:0000256" key="12">
    <source>
        <dbReference type="ARBA" id="ARBA00022989"/>
    </source>
</evidence>
<evidence type="ECO:0000313" key="26">
    <source>
        <dbReference type="Proteomes" id="UP000515163"/>
    </source>
</evidence>
<dbReference type="RefSeq" id="XP_031561260.1">
    <property type="nucleotide sequence ID" value="XM_031705400.1"/>
</dbReference>
<dbReference type="InterPro" id="IPR007754">
    <property type="entry name" value="GlcNAc_II"/>
</dbReference>
<keyword evidence="8" id="KW-0808">Transferase</keyword>
<evidence type="ECO:0000256" key="25">
    <source>
        <dbReference type="PIRSR" id="PIRSR607754-3"/>
    </source>
</evidence>
<evidence type="ECO:0000256" key="10">
    <source>
        <dbReference type="ARBA" id="ARBA00022723"/>
    </source>
</evidence>
<dbReference type="GO" id="GO:0000139">
    <property type="term" value="C:Golgi membrane"/>
    <property type="evidence" value="ECO:0007669"/>
    <property type="project" value="UniProtKB-SubCell"/>
</dbReference>
<dbReference type="Proteomes" id="UP000515163">
    <property type="component" value="Unplaced"/>
</dbReference>
<comment type="similarity">
    <text evidence="4">Belongs to the glycosyltransferase 16 (GT16) protein family.</text>
</comment>
<dbReference type="GO" id="GO:0046872">
    <property type="term" value="F:metal ion binding"/>
    <property type="evidence" value="ECO:0007669"/>
    <property type="project" value="UniProtKB-KW"/>
</dbReference>
<feature type="binding site" evidence="24">
    <location>
        <position position="424"/>
    </location>
    <ligand>
        <name>Mn(2+)</name>
        <dbReference type="ChEBI" id="CHEBI:29035"/>
    </ligand>
</feature>
<organism evidence="26 27">
    <name type="scientific">Actinia tenebrosa</name>
    <name type="common">Australian red waratah sea anemone</name>
    <dbReference type="NCBI Taxonomy" id="6105"/>
    <lineage>
        <taxon>Eukaryota</taxon>
        <taxon>Metazoa</taxon>
        <taxon>Cnidaria</taxon>
        <taxon>Anthozoa</taxon>
        <taxon>Hexacorallia</taxon>
        <taxon>Actiniaria</taxon>
        <taxon>Actiniidae</taxon>
        <taxon>Actinia</taxon>
    </lineage>
</organism>
<evidence type="ECO:0000256" key="14">
    <source>
        <dbReference type="ARBA" id="ARBA00023136"/>
    </source>
</evidence>
<feature type="binding site" evidence="23">
    <location>
        <position position="200"/>
    </location>
    <ligand>
        <name>substrate</name>
    </ligand>
</feature>
<evidence type="ECO:0000256" key="2">
    <source>
        <dbReference type="ARBA" id="ARBA00004323"/>
    </source>
</evidence>
<evidence type="ECO:0000256" key="1">
    <source>
        <dbReference type="ARBA" id="ARBA00001936"/>
    </source>
</evidence>
<dbReference type="GO" id="GO:0005795">
    <property type="term" value="C:Golgi stack"/>
    <property type="evidence" value="ECO:0007669"/>
    <property type="project" value="InterPro"/>
</dbReference>
<dbReference type="SUPFAM" id="SSF53448">
    <property type="entry name" value="Nucleotide-diphospho-sugar transferases"/>
    <property type="match status" value="1"/>
</dbReference>
<evidence type="ECO:0000256" key="23">
    <source>
        <dbReference type="PIRSR" id="PIRSR607754-1"/>
    </source>
</evidence>
<feature type="binding site" evidence="24">
    <location>
        <position position="307"/>
    </location>
    <ligand>
        <name>Mn(2+)</name>
        <dbReference type="ChEBI" id="CHEBI:29035"/>
    </ligand>
</feature>
<dbReference type="OrthoDB" id="6019616at2759"/>
<proteinExistence type="inferred from homology"/>
<feature type="disulfide bond" evidence="25">
    <location>
        <begin position="389"/>
        <end position="489"/>
    </location>
</feature>
<comment type="pathway">
    <text evidence="3">Protein modification; protein glycosylation.</text>
</comment>
<keyword evidence="14" id="KW-0472">Membrane</keyword>
<evidence type="ECO:0000256" key="6">
    <source>
        <dbReference type="ARBA" id="ARBA00014817"/>
    </source>
</evidence>
<keyword evidence="10 24" id="KW-0479">Metal-binding</keyword>
<comment type="cofactor">
    <cofactor evidence="1 24">
        <name>Mn(2+)</name>
        <dbReference type="ChEBI" id="CHEBI:29035"/>
    </cofactor>
</comment>
<keyword evidence="13" id="KW-0333">Golgi apparatus</keyword>
<feature type="disulfide bond" evidence="25">
    <location>
        <begin position="331"/>
        <end position="335"/>
    </location>
</feature>
<keyword evidence="16" id="KW-0325">Glycoprotein</keyword>
<evidence type="ECO:0000256" key="5">
    <source>
        <dbReference type="ARBA" id="ARBA00012613"/>
    </source>
</evidence>
<keyword evidence="7" id="KW-0328">Glycosyltransferase</keyword>
<evidence type="ECO:0000256" key="20">
    <source>
        <dbReference type="ARBA" id="ARBA00032552"/>
    </source>
</evidence>
<dbReference type="KEGG" id="aten:116297215"/>
<comment type="catalytic activity">
    <reaction evidence="22">
        <text>an N(4)-{beta-D-GlcNAc-(1-&gt;2)-alpha-D-Man-(1-&gt;3)-[alpha-D-Man-(1-&gt;6)]-beta-D-Man-(1-&gt;4)-beta-D-GlcNAc-(1-&gt;4)-beta-D-GlcNAc}-L-asparaginyl-[protein] + UDP-N-acetyl-alpha-D-glucosamine = N(4)-{beta-D-GlcNAc-(1-&gt;2)-alpha-D-Man-(1-&gt;3)-[beta-D-GlcNAc-(1-&gt;2)-alpha-D-Man-(1-&gt;6)]-beta-D-Man-(1-&gt;4)-beta-D-GlcNAc-(1-&gt;4)-beta-D-GlcNAc}-L-asparaginyl-[protein] + UDP + H(+)</text>
        <dbReference type="Rhea" id="RHEA:12941"/>
        <dbReference type="Rhea" id="RHEA-COMP:13526"/>
        <dbReference type="Rhea" id="RHEA-COMP:14369"/>
        <dbReference type="ChEBI" id="CHEBI:15378"/>
        <dbReference type="ChEBI" id="CHEBI:57705"/>
        <dbReference type="ChEBI" id="CHEBI:58223"/>
        <dbReference type="ChEBI" id="CHEBI:60615"/>
        <dbReference type="ChEBI" id="CHEBI:60651"/>
        <dbReference type="EC" id="2.4.1.143"/>
    </reaction>
</comment>
<reference evidence="27" key="1">
    <citation type="submission" date="2025-08" db="UniProtKB">
        <authorList>
            <consortium name="RefSeq"/>
        </authorList>
    </citation>
    <scope>IDENTIFICATION</scope>
    <source>
        <tissue evidence="27">Tentacle</tissue>
    </source>
</reference>
<dbReference type="InParanoid" id="A0A6P8I9D2"/>
<keyword evidence="26" id="KW-1185">Reference proteome</keyword>
<evidence type="ECO:0000256" key="15">
    <source>
        <dbReference type="ARBA" id="ARBA00023157"/>
    </source>
</evidence>
<accession>A0A6P8I9D2</accession>
<dbReference type="GO" id="GO:0008455">
    <property type="term" value="F:alpha-1,6-mannosylglycoprotein 2-beta-N-acetylglucosaminyltransferase activity"/>
    <property type="evidence" value="ECO:0007669"/>
    <property type="project" value="UniProtKB-EC"/>
</dbReference>
<dbReference type="InterPro" id="IPR029044">
    <property type="entry name" value="Nucleotide-diphossugar_trans"/>
</dbReference>
<gene>
    <name evidence="27" type="primary">LOC116297215</name>
</gene>
<dbReference type="Gene3D" id="3.90.550.10">
    <property type="entry name" value="Spore Coat Polysaccharide Biosynthesis Protein SpsA, Chain A"/>
    <property type="match status" value="1"/>
</dbReference>
<evidence type="ECO:0000256" key="19">
    <source>
        <dbReference type="ARBA" id="ARBA00031203"/>
    </source>
</evidence>
<feature type="disulfide bond" evidence="25">
    <location>
        <begin position="384"/>
        <end position="407"/>
    </location>
</feature>
<keyword evidence="11" id="KW-0735">Signal-anchor</keyword>
<evidence type="ECO:0000256" key="11">
    <source>
        <dbReference type="ARBA" id="ARBA00022968"/>
    </source>
</evidence>
<dbReference type="FunCoup" id="A0A6P8I9D2">
    <property type="interactions" value="1359"/>
</dbReference>
<dbReference type="GO" id="GO:0006487">
    <property type="term" value="P:protein N-linked glycosylation"/>
    <property type="evidence" value="ECO:0007669"/>
    <property type="project" value="TreeGrafter"/>
</dbReference>
<dbReference type="UniPathway" id="UPA00378"/>
<feature type="disulfide bond" evidence="25">
    <location>
        <begin position="428"/>
        <end position="437"/>
    </location>
</feature>
<keyword evidence="17 24" id="KW-0464">Manganese</keyword>
<name>A0A6P8I9D2_ACTTE</name>
<evidence type="ECO:0000313" key="27">
    <source>
        <dbReference type="RefSeq" id="XP_031561260.1"/>
    </source>
</evidence>
<evidence type="ECO:0000256" key="22">
    <source>
        <dbReference type="ARBA" id="ARBA00093257"/>
    </source>
</evidence>
<keyword evidence="12" id="KW-1133">Transmembrane helix</keyword>
<feature type="binding site" evidence="23">
    <location>
        <begin position="169"/>
        <end position="173"/>
    </location>
    <ligand>
        <name>substrate</name>
    </ligand>
</feature>
<evidence type="ECO:0000256" key="21">
    <source>
        <dbReference type="ARBA" id="ARBA00032915"/>
    </source>
</evidence>
<evidence type="ECO:0000256" key="16">
    <source>
        <dbReference type="ARBA" id="ARBA00023180"/>
    </source>
</evidence>
<dbReference type="PANTHER" id="PTHR12871:SF0">
    <property type="entry name" value="ALPHA-1,6-MANNOSYL-GLYCOPROTEIN 2-BETA-N-ACETYLGLUCOSAMINYLTRANSFERASE"/>
    <property type="match status" value="1"/>
</dbReference>
<evidence type="ECO:0000256" key="4">
    <source>
        <dbReference type="ARBA" id="ARBA00011011"/>
    </source>
</evidence>
<evidence type="ECO:0000256" key="7">
    <source>
        <dbReference type="ARBA" id="ARBA00022676"/>
    </source>
</evidence>
<dbReference type="EC" id="2.4.1.143" evidence="5"/>
<evidence type="ECO:0000256" key="24">
    <source>
        <dbReference type="PIRSR" id="PIRSR607754-2"/>
    </source>
</evidence>
<evidence type="ECO:0000256" key="13">
    <source>
        <dbReference type="ARBA" id="ARBA00023034"/>
    </source>
</evidence>
<dbReference type="AlphaFoldDB" id="A0A6P8I9D2"/>